<dbReference type="EMBL" id="JACGWJ010000027">
    <property type="protein sequence ID" value="KAL0308676.1"/>
    <property type="molecule type" value="Genomic_DNA"/>
</dbReference>
<reference evidence="1" key="2">
    <citation type="journal article" date="2024" name="Plant">
        <title>Genomic evolution and insights into agronomic trait innovations of Sesamum species.</title>
        <authorList>
            <person name="Miao H."/>
            <person name="Wang L."/>
            <person name="Qu L."/>
            <person name="Liu H."/>
            <person name="Sun Y."/>
            <person name="Le M."/>
            <person name="Wang Q."/>
            <person name="Wei S."/>
            <person name="Zheng Y."/>
            <person name="Lin W."/>
            <person name="Duan Y."/>
            <person name="Cao H."/>
            <person name="Xiong S."/>
            <person name="Wang X."/>
            <person name="Wei L."/>
            <person name="Li C."/>
            <person name="Ma Q."/>
            <person name="Ju M."/>
            <person name="Zhao R."/>
            <person name="Li G."/>
            <person name="Mu C."/>
            <person name="Tian Q."/>
            <person name="Mei H."/>
            <person name="Zhang T."/>
            <person name="Gao T."/>
            <person name="Zhang H."/>
        </authorList>
    </citation>
    <scope>NUCLEOTIDE SEQUENCE</scope>
    <source>
        <strain evidence="1">G02</strain>
    </source>
</reference>
<proteinExistence type="predicted"/>
<dbReference type="AlphaFoldDB" id="A0AAW2KR83"/>
<name>A0AAW2KR83_SESRA</name>
<protein>
    <submittedName>
        <fullName evidence="1">Uncharacterized protein</fullName>
    </submittedName>
</protein>
<accession>A0AAW2KR83</accession>
<organism evidence="1">
    <name type="scientific">Sesamum radiatum</name>
    <name type="common">Black benniseed</name>
    <dbReference type="NCBI Taxonomy" id="300843"/>
    <lineage>
        <taxon>Eukaryota</taxon>
        <taxon>Viridiplantae</taxon>
        <taxon>Streptophyta</taxon>
        <taxon>Embryophyta</taxon>
        <taxon>Tracheophyta</taxon>
        <taxon>Spermatophyta</taxon>
        <taxon>Magnoliopsida</taxon>
        <taxon>eudicotyledons</taxon>
        <taxon>Gunneridae</taxon>
        <taxon>Pentapetalae</taxon>
        <taxon>asterids</taxon>
        <taxon>lamiids</taxon>
        <taxon>Lamiales</taxon>
        <taxon>Pedaliaceae</taxon>
        <taxon>Sesamum</taxon>
    </lineage>
</organism>
<sequence length="100" mass="11132">MRFLDFRKWLRGYSPPRGFLELEVTYLRDKDALNPSFVAVMHLCLWVVGAYGRVSKGTMGMALGPPVAPRGISLIVRAWASSSIGGFQATDLEREVPPSY</sequence>
<reference evidence="1" key="1">
    <citation type="submission" date="2020-06" db="EMBL/GenBank/DDBJ databases">
        <authorList>
            <person name="Li T."/>
            <person name="Hu X."/>
            <person name="Zhang T."/>
            <person name="Song X."/>
            <person name="Zhang H."/>
            <person name="Dai N."/>
            <person name="Sheng W."/>
            <person name="Hou X."/>
            <person name="Wei L."/>
        </authorList>
    </citation>
    <scope>NUCLEOTIDE SEQUENCE</scope>
    <source>
        <strain evidence="1">G02</strain>
        <tissue evidence="1">Leaf</tissue>
    </source>
</reference>
<evidence type="ECO:0000313" key="1">
    <source>
        <dbReference type="EMBL" id="KAL0308676.1"/>
    </source>
</evidence>
<comment type="caution">
    <text evidence="1">The sequence shown here is derived from an EMBL/GenBank/DDBJ whole genome shotgun (WGS) entry which is preliminary data.</text>
</comment>
<gene>
    <name evidence="1" type="ORF">Sradi_5809900</name>
</gene>